<dbReference type="EMBL" id="JBJIAA010000007">
    <property type="protein sequence ID" value="MFL0250684.1"/>
    <property type="molecule type" value="Genomic_DNA"/>
</dbReference>
<evidence type="ECO:0000259" key="4">
    <source>
        <dbReference type="Pfam" id="PF16472"/>
    </source>
</evidence>
<dbReference type="Proteomes" id="UP001623592">
    <property type="component" value="Unassembled WGS sequence"/>
</dbReference>
<evidence type="ECO:0000256" key="1">
    <source>
        <dbReference type="ARBA" id="ARBA00022729"/>
    </source>
</evidence>
<dbReference type="Pfam" id="PF13205">
    <property type="entry name" value="Big_5"/>
    <property type="match status" value="1"/>
</dbReference>
<keyword evidence="6" id="KW-1185">Reference proteome</keyword>
<name>A0ABW8TDU9_9CLOT</name>
<dbReference type="SUPFAM" id="SSF69304">
    <property type="entry name" value="Tricorn protease N-terminal domain"/>
    <property type="match status" value="1"/>
</dbReference>
<dbReference type="Pfam" id="PF16472">
    <property type="entry name" value="DUF5050"/>
    <property type="match status" value="1"/>
</dbReference>
<dbReference type="PANTHER" id="PTHR32256">
    <property type="match status" value="1"/>
</dbReference>
<accession>A0ABW8TDU9</accession>
<organism evidence="5 6">
    <name type="scientific">Clostridium neuense</name>
    <dbReference type="NCBI Taxonomy" id="1728934"/>
    <lineage>
        <taxon>Bacteria</taxon>
        <taxon>Bacillati</taxon>
        <taxon>Bacillota</taxon>
        <taxon>Clostridia</taxon>
        <taxon>Eubacteriales</taxon>
        <taxon>Clostridiaceae</taxon>
        <taxon>Clostridium</taxon>
    </lineage>
</organism>
<feature type="domain" description="Prolow-density lipoprotein receptor-related protein 1-like beta-propeller" evidence="4">
    <location>
        <begin position="129"/>
        <end position="394"/>
    </location>
</feature>
<dbReference type="InterPro" id="IPR011042">
    <property type="entry name" value="6-blade_b-propeller_TolB-like"/>
</dbReference>
<keyword evidence="1 2" id="KW-0732">Signal</keyword>
<dbReference type="PANTHER" id="PTHR32256:SF17">
    <property type="entry name" value="EGF-LIKE DOMAIN-CONTAINING PROTEIN"/>
    <property type="match status" value="1"/>
</dbReference>
<dbReference type="InterPro" id="IPR053369">
    <property type="entry name" value="SrfA-induced_signal"/>
</dbReference>
<evidence type="ECO:0000313" key="6">
    <source>
        <dbReference type="Proteomes" id="UP001623592"/>
    </source>
</evidence>
<dbReference type="RefSeq" id="WP_406787349.1">
    <property type="nucleotide sequence ID" value="NZ_JBJIAA010000007.1"/>
</dbReference>
<reference evidence="5 6" key="1">
    <citation type="submission" date="2024-11" db="EMBL/GenBank/DDBJ databases">
        <authorList>
            <person name="Heng Y.C."/>
            <person name="Lim A.C.H."/>
            <person name="Lee J.K.Y."/>
            <person name="Kittelmann S."/>
        </authorList>
    </citation>
    <scope>NUCLEOTIDE SEQUENCE [LARGE SCALE GENOMIC DNA]</scope>
    <source>
        <strain evidence="5 6">WILCCON 0114</strain>
    </source>
</reference>
<feature type="signal peptide" evidence="2">
    <location>
        <begin position="1"/>
        <end position="23"/>
    </location>
</feature>
<evidence type="ECO:0000256" key="2">
    <source>
        <dbReference type="SAM" id="SignalP"/>
    </source>
</evidence>
<evidence type="ECO:0000259" key="3">
    <source>
        <dbReference type="Pfam" id="PF13205"/>
    </source>
</evidence>
<gene>
    <name evidence="5" type="ORF">ACJDT4_09650</name>
</gene>
<sequence length="404" mass="44856">MLKKLLLAVFVSSLLFISLNAKAATFIYNQVVDKGKNWTIHFNQDVGFDDATKNAIVVTDSSGNKVNVSVNLGIDNKTIVVGAPKDGYEAGAKYELTVGNGVHSVNGKGISGQAKMDFSIKDDVEEKGNTNGNIIDNGLFAEDNSYIYYDTFSTDDKLYKMNKDGSNKVKLADDSPSYINVYNGYIYYSNGNDGYKIYRIKTDGTGRTKLSDDKISSYINVVDGFIYYADKNGFMYKMKLDGSGKIKLTGDCVQDINVSNGWIYYMNDSDNGNMYKIDINGSNETELTKETVDDVIVDGNSIYYTKWNSNGVFKMDLSGRSETKICDKGGAINVNGKHIYFSPSNGGIYRMDLDGENVIKLAECNPMDYINVIDDSVYFVDLINKDKANLYKMNIDGTNKIMLQ</sequence>
<protein>
    <submittedName>
        <fullName evidence="5">DUF5050 domain-containing protein</fullName>
    </submittedName>
</protein>
<proteinExistence type="predicted"/>
<feature type="domain" description="SbsA Ig-like" evidence="3">
    <location>
        <begin position="32"/>
        <end position="119"/>
    </location>
</feature>
<dbReference type="InterPro" id="IPR032812">
    <property type="entry name" value="SbsA_Ig"/>
</dbReference>
<feature type="chain" id="PRO_5046874834" evidence="2">
    <location>
        <begin position="24"/>
        <end position="404"/>
    </location>
</feature>
<comment type="caution">
    <text evidence="5">The sequence shown here is derived from an EMBL/GenBank/DDBJ whole genome shotgun (WGS) entry which is preliminary data.</text>
</comment>
<dbReference type="Gene3D" id="2.120.10.30">
    <property type="entry name" value="TolB, C-terminal domain"/>
    <property type="match status" value="2"/>
</dbReference>
<evidence type="ECO:0000313" key="5">
    <source>
        <dbReference type="EMBL" id="MFL0250684.1"/>
    </source>
</evidence>
<dbReference type="InterPro" id="IPR032485">
    <property type="entry name" value="LRP1-like_beta_prop"/>
</dbReference>